<protein>
    <submittedName>
        <fullName evidence="1">Uncharacterized protein</fullName>
    </submittedName>
</protein>
<comment type="caution">
    <text evidence="1">The sequence shown here is derived from an EMBL/GenBank/DDBJ whole genome shotgun (WGS) entry which is preliminary data.</text>
</comment>
<proteinExistence type="predicted"/>
<evidence type="ECO:0000313" key="2">
    <source>
        <dbReference type="Proteomes" id="UP001271723"/>
    </source>
</evidence>
<dbReference type="Proteomes" id="UP001271723">
    <property type="component" value="Unassembled WGS sequence"/>
</dbReference>
<keyword evidence="2" id="KW-1185">Reference proteome</keyword>
<dbReference type="EMBL" id="JARAVY010000015">
    <property type="protein sequence ID" value="MDX2913417.1"/>
    <property type="molecule type" value="Genomic_DNA"/>
</dbReference>
<accession>A0ABU4LCB7</accession>
<sequence>MTVAQRALPTVWGLTRDQQDGTRCVWCGTALEDDAVYAGIAVGYWGAHNRSVGVYACPGCAKTQ</sequence>
<name>A0ABU4LCB7_9ACTN</name>
<reference evidence="1 2" key="1">
    <citation type="journal article" date="2023" name="Microb. Genom.">
        <title>Mesoterricola silvestris gen. nov., sp. nov., Mesoterricola sediminis sp. nov., Geothrix oryzae sp. nov., Geothrix edaphica sp. nov., Geothrix rubra sp. nov., and Geothrix limicola sp. nov., six novel members of Acidobacteriota isolated from soils.</title>
        <authorList>
            <person name="Weisberg A.J."/>
            <person name="Pearce E."/>
            <person name="Kramer C.G."/>
            <person name="Chang J.H."/>
            <person name="Clarke C.R."/>
        </authorList>
    </citation>
    <scope>NUCLEOTIDE SEQUENCE [LARGE SCALE GENOMIC DNA]</scope>
    <source>
        <strain evidence="1 2">NRRL_B-2795</strain>
    </source>
</reference>
<organism evidence="1 2">
    <name type="scientific">Streptomyces griseiscabiei</name>
    <dbReference type="NCBI Taxonomy" id="2993540"/>
    <lineage>
        <taxon>Bacteria</taxon>
        <taxon>Bacillati</taxon>
        <taxon>Actinomycetota</taxon>
        <taxon>Actinomycetes</taxon>
        <taxon>Kitasatosporales</taxon>
        <taxon>Streptomycetaceae</taxon>
        <taxon>Streptomyces</taxon>
    </lineage>
</organism>
<dbReference type="RefSeq" id="WP_086751832.1">
    <property type="nucleotide sequence ID" value="NZ_JAGJBZ010000003.1"/>
</dbReference>
<evidence type="ECO:0000313" key="1">
    <source>
        <dbReference type="EMBL" id="MDX2913417.1"/>
    </source>
</evidence>
<gene>
    <name evidence="1" type="ORF">PV517_32705</name>
</gene>